<organism evidence="10 11">
    <name type="scientific">Rhizobium tumorigenes</name>
    <dbReference type="NCBI Taxonomy" id="2041385"/>
    <lineage>
        <taxon>Bacteria</taxon>
        <taxon>Pseudomonadati</taxon>
        <taxon>Pseudomonadota</taxon>
        <taxon>Alphaproteobacteria</taxon>
        <taxon>Hyphomicrobiales</taxon>
        <taxon>Rhizobiaceae</taxon>
        <taxon>Rhizobium/Agrobacterium group</taxon>
        <taxon>Rhizobium</taxon>
    </lineage>
</organism>
<evidence type="ECO:0000256" key="5">
    <source>
        <dbReference type="ARBA" id="ARBA00022692"/>
    </source>
</evidence>
<feature type="transmembrane region" description="Helical" evidence="8">
    <location>
        <begin position="467"/>
        <end position="486"/>
    </location>
</feature>
<feature type="transmembrane region" description="Helical" evidence="8">
    <location>
        <begin position="183"/>
        <end position="203"/>
    </location>
</feature>
<evidence type="ECO:0000313" key="11">
    <source>
        <dbReference type="Proteomes" id="UP000249499"/>
    </source>
</evidence>
<evidence type="ECO:0000259" key="9">
    <source>
        <dbReference type="PROSITE" id="PS50850"/>
    </source>
</evidence>
<sequence length="495" mass="52314">MCVGMFMAILDVQVVATSLPTIQSALDIPQHQMSWVQTAYLIAEVIAIPLTGVLTRTLTMRWLFVLAVTVFTLSSAGCAASGSFSELIAWRVLQGFSGGTLIPAVFSAVFILFPVARQGIATTIAGVLAVLAPTVGPVVGGWITETYSWHWLFLINIIPGILSAGIAGFLLPRSTMRLGTLKTLDLVSLVAMAVALAALEIALKEAPQRGWLSGLVLGLLVLSLASLSMFVRRTLKAGVPIVDLGNFADRSFLVGCILSFVLGIGLFGSVYLMPVFLAFVRGHNALEIGTIMLVTGVAQLLTAPIAVFLEQRLGARLLSAAGFTLFAVGLGMSAFQTPDSDSAAMFWPQVIRGVAIMFCLLPPTRLALGNLPESRVPDASGLFNLMRNLGGAIGLALIDTVIYGRSPGHGTVLMEKLAAGDVATATYVGIPLDMFTSRPSGPIDDATRSMLQPLVEKAALTQSINEAWAMVAILTLAALACVPFAIRVRSETKRS</sequence>
<proteinExistence type="inferred from homology"/>
<dbReference type="Pfam" id="PF07690">
    <property type="entry name" value="MFS_1"/>
    <property type="match status" value="1"/>
</dbReference>
<keyword evidence="3" id="KW-0813">Transport</keyword>
<dbReference type="InterPro" id="IPR004638">
    <property type="entry name" value="EmrB-like"/>
</dbReference>
<feature type="transmembrane region" description="Helical" evidence="8">
    <location>
        <begin position="88"/>
        <end position="113"/>
    </location>
</feature>
<keyword evidence="10" id="KW-0614">Plasmid</keyword>
<evidence type="ECO:0000256" key="2">
    <source>
        <dbReference type="ARBA" id="ARBA00008537"/>
    </source>
</evidence>
<dbReference type="KEGG" id="rtu:PR017_27170"/>
<accession>A0AAF1KTV6</accession>
<keyword evidence="11" id="KW-1185">Reference proteome</keyword>
<dbReference type="Proteomes" id="UP000249499">
    <property type="component" value="Plasmid unnamed3"/>
</dbReference>
<name>A0AAF1KTV6_9HYPH</name>
<reference evidence="10 11" key="1">
    <citation type="journal article" date="2018" name="Sci. Rep.">
        <title>Rhizobium tumorigenes sp. nov., a novel plant tumorigenic bacterium isolated from cane gall tumors on thornless blackberry.</title>
        <authorList>
            <person name="Kuzmanovi N."/>
            <person name="Smalla K."/>
            <person name="Gronow S."/>
            <person name="PuBawska J."/>
        </authorList>
    </citation>
    <scope>NUCLEOTIDE SEQUENCE [LARGE SCALE GENOMIC DNA]</scope>
    <source>
        <strain evidence="10 11">1078</strain>
    </source>
</reference>
<dbReference type="AlphaFoldDB" id="A0AAF1KTV6"/>
<feature type="transmembrane region" description="Helical" evidence="8">
    <location>
        <begin position="149"/>
        <end position="171"/>
    </location>
</feature>
<geneLocation type="plasmid" evidence="10 11">
    <name>unnamed3</name>
</geneLocation>
<comment type="subcellular location">
    <subcellularLocation>
        <location evidence="1">Cell membrane</location>
        <topology evidence="1">Multi-pass membrane protein</topology>
    </subcellularLocation>
</comment>
<gene>
    <name evidence="10" type="ORF">PR017_27170</name>
</gene>
<dbReference type="InterPro" id="IPR011701">
    <property type="entry name" value="MFS"/>
</dbReference>
<dbReference type="PANTHER" id="PTHR42718:SF9">
    <property type="entry name" value="MAJOR FACILITATOR SUPERFAMILY MULTIDRUG TRANSPORTER MFSC"/>
    <property type="match status" value="1"/>
</dbReference>
<dbReference type="PROSITE" id="PS50850">
    <property type="entry name" value="MFS"/>
    <property type="match status" value="1"/>
</dbReference>
<evidence type="ECO:0000256" key="6">
    <source>
        <dbReference type="ARBA" id="ARBA00022989"/>
    </source>
</evidence>
<feature type="transmembrane region" description="Helical" evidence="8">
    <location>
        <begin position="252"/>
        <end position="276"/>
    </location>
</feature>
<dbReference type="PANTHER" id="PTHR42718">
    <property type="entry name" value="MAJOR FACILITATOR SUPERFAMILY MULTIDRUG TRANSPORTER MFSC"/>
    <property type="match status" value="1"/>
</dbReference>
<dbReference type="NCBIfam" id="TIGR00711">
    <property type="entry name" value="efflux_EmrB"/>
    <property type="match status" value="1"/>
</dbReference>
<dbReference type="CDD" id="cd17503">
    <property type="entry name" value="MFS_LmrB_MDR_like"/>
    <property type="match status" value="1"/>
</dbReference>
<evidence type="ECO:0000256" key="7">
    <source>
        <dbReference type="ARBA" id="ARBA00023136"/>
    </source>
</evidence>
<feature type="transmembrane region" description="Helical" evidence="8">
    <location>
        <begin position="389"/>
        <end position="406"/>
    </location>
</feature>
<comment type="similarity">
    <text evidence="2">Belongs to the major facilitator superfamily. EmrB family.</text>
</comment>
<dbReference type="InterPro" id="IPR020846">
    <property type="entry name" value="MFS_dom"/>
</dbReference>
<evidence type="ECO:0000313" key="10">
    <source>
        <dbReference type="EMBL" id="WFR99413.1"/>
    </source>
</evidence>
<feature type="transmembrane region" description="Helical" evidence="8">
    <location>
        <begin position="347"/>
        <end position="368"/>
    </location>
</feature>
<protein>
    <submittedName>
        <fullName evidence="10">DHA2 family efflux MFS transporter permease subunit</fullName>
    </submittedName>
</protein>
<dbReference type="GO" id="GO:0005886">
    <property type="term" value="C:plasma membrane"/>
    <property type="evidence" value="ECO:0007669"/>
    <property type="project" value="UniProtKB-SubCell"/>
</dbReference>
<feature type="transmembrane region" description="Helical" evidence="8">
    <location>
        <begin position="62"/>
        <end position="82"/>
    </location>
</feature>
<evidence type="ECO:0000256" key="4">
    <source>
        <dbReference type="ARBA" id="ARBA00022475"/>
    </source>
</evidence>
<keyword evidence="5 8" id="KW-0812">Transmembrane</keyword>
<feature type="transmembrane region" description="Helical" evidence="8">
    <location>
        <begin position="288"/>
        <end position="309"/>
    </location>
</feature>
<evidence type="ECO:0000256" key="1">
    <source>
        <dbReference type="ARBA" id="ARBA00004651"/>
    </source>
</evidence>
<keyword evidence="6 8" id="KW-1133">Transmembrane helix</keyword>
<dbReference type="SUPFAM" id="SSF103473">
    <property type="entry name" value="MFS general substrate transporter"/>
    <property type="match status" value="1"/>
</dbReference>
<feature type="domain" description="Major facilitator superfamily (MFS) profile" evidence="9">
    <location>
        <begin position="1"/>
        <end position="441"/>
    </location>
</feature>
<feature type="transmembrane region" description="Helical" evidence="8">
    <location>
        <begin position="120"/>
        <end position="143"/>
    </location>
</feature>
<reference evidence="11" key="2">
    <citation type="journal article" date="2023" name="MicrobiologyOpen">
        <title>Genomics of the tumorigenes clade of the family Rhizobiaceae and description of Rhizobium rhododendri sp. nov.</title>
        <authorList>
            <person name="Kuzmanovic N."/>
            <person name="diCenzo G.C."/>
            <person name="Bunk B."/>
            <person name="Sproeer C."/>
            <person name="Fruehling A."/>
            <person name="Neumann-Schaal M."/>
            <person name="Overmann J."/>
            <person name="Smalla K."/>
        </authorList>
    </citation>
    <scope>NUCLEOTIDE SEQUENCE [LARGE SCALE GENOMIC DNA]</scope>
    <source>
        <strain evidence="11">1078</strain>
        <plasmid evidence="11">unnamed3</plasmid>
    </source>
</reference>
<feature type="transmembrane region" description="Helical" evidence="8">
    <location>
        <begin position="34"/>
        <end position="55"/>
    </location>
</feature>
<dbReference type="RefSeq" id="WP_111218576.1">
    <property type="nucleotide sequence ID" value="NZ_CP117260.1"/>
</dbReference>
<dbReference type="Gene3D" id="1.20.1720.10">
    <property type="entry name" value="Multidrug resistance protein D"/>
    <property type="match status" value="1"/>
</dbReference>
<evidence type="ECO:0000256" key="3">
    <source>
        <dbReference type="ARBA" id="ARBA00022448"/>
    </source>
</evidence>
<dbReference type="Gene3D" id="1.20.1250.20">
    <property type="entry name" value="MFS general substrate transporter like domains"/>
    <property type="match status" value="1"/>
</dbReference>
<dbReference type="EMBL" id="CP117260">
    <property type="protein sequence ID" value="WFR99413.1"/>
    <property type="molecule type" value="Genomic_DNA"/>
</dbReference>
<evidence type="ECO:0000256" key="8">
    <source>
        <dbReference type="SAM" id="Phobius"/>
    </source>
</evidence>
<keyword evidence="7 8" id="KW-0472">Membrane</keyword>
<feature type="transmembrane region" description="Helical" evidence="8">
    <location>
        <begin position="316"/>
        <end position="335"/>
    </location>
</feature>
<dbReference type="GO" id="GO:0022857">
    <property type="term" value="F:transmembrane transporter activity"/>
    <property type="evidence" value="ECO:0007669"/>
    <property type="project" value="InterPro"/>
</dbReference>
<feature type="transmembrane region" description="Helical" evidence="8">
    <location>
        <begin position="209"/>
        <end position="231"/>
    </location>
</feature>
<keyword evidence="4" id="KW-1003">Cell membrane</keyword>
<dbReference type="InterPro" id="IPR036259">
    <property type="entry name" value="MFS_trans_sf"/>
</dbReference>